<proteinExistence type="predicted"/>
<dbReference type="InterPro" id="IPR000551">
    <property type="entry name" value="MerR-type_HTH_dom"/>
</dbReference>
<reference evidence="3 4" key="1">
    <citation type="submission" date="2018-08" db="EMBL/GenBank/DDBJ databases">
        <title>A genome reference for cultivated species of the human gut microbiota.</title>
        <authorList>
            <person name="Zou Y."/>
            <person name="Xue W."/>
            <person name="Luo G."/>
        </authorList>
    </citation>
    <scope>NUCLEOTIDE SEQUENCE [LARGE SCALE GENOMIC DNA]</scope>
    <source>
        <strain evidence="3 4">AM32-8LB</strain>
    </source>
</reference>
<dbReference type="Gene3D" id="1.10.1660.10">
    <property type="match status" value="1"/>
</dbReference>
<comment type="caution">
    <text evidence="3">The sequence shown here is derived from an EMBL/GenBank/DDBJ whole genome shotgun (WGS) entry which is preliminary data.</text>
</comment>
<feature type="domain" description="HTH merR-type" evidence="2">
    <location>
        <begin position="25"/>
        <end position="94"/>
    </location>
</feature>
<dbReference type="SUPFAM" id="SSF46955">
    <property type="entry name" value="Putative DNA-binding domain"/>
    <property type="match status" value="1"/>
</dbReference>
<protein>
    <submittedName>
        <fullName evidence="3">MerR family transcriptional regulator</fullName>
    </submittedName>
</protein>
<dbReference type="GO" id="GO:0003700">
    <property type="term" value="F:DNA-binding transcription factor activity"/>
    <property type="evidence" value="ECO:0007669"/>
    <property type="project" value="InterPro"/>
</dbReference>
<dbReference type="Pfam" id="PF06445">
    <property type="entry name" value="GyrI-like"/>
    <property type="match status" value="1"/>
</dbReference>
<dbReference type="InterPro" id="IPR011256">
    <property type="entry name" value="Reg_factor_effector_dom_sf"/>
</dbReference>
<name>A0A396AAT1_9FIRM</name>
<keyword evidence="1" id="KW-0238">DNA-binding</keyword>
<dbReference type="PROSITE" id="PS50937">
    <property type="entry name" value="HTH_MERR_2"/>
    <property type="match status" value="1"/>
</dbReference>
<dbReference type="CDD" id="cd04782">
    <property type="entry name" value="HTH_BltR"/>
    <property type="match status" value="1"/>
</dbReference>
<dbReference type="InterPro" id="IPR009061">
    <property type="entry name" value="DNA-bd_dom_put_sf"/>
</dbReference>
<accession>A0A396AAT1</accession>
<dbReference type="Proteomes" id="UP000266391">
    <property type="component" value="Unassembled WGS sequence"/>
</dbReference>
<dbReference type="GO" id="GO:0003677">
    <property type="term" value="F:DNA binding"/>
    <property type="evidence" value="ECO:0007669"/>
    <property type="project" value="UniProtKB-KW"/>
</dbReference>
<dbReference type="SMART" id="SM00422">
    <property type="entry name" value="HTH_MERR"/>
    <property type="match status" value="1"/>
</dbReference>
<dbReference type="Gene3D" id="3.20.80.10">
    <property type="entry name" value="Regulatory factor, effector binding domain"/>
    <property type="match status" value="1"/>
</dbReference>
<evidence type="ECO:0000313" key="3">
    <source>
        <dbReference type="EMBL" id="RHC97913.1"/>
    </source>
</evidence>
<dbReference type="Pfam" id="PF13411">
    <property type="entry name" value="MerR_1"/>
    <property type="match status" value="1"/>
</dbReference>
<dbReference type="InterPro" id="IPR047057">
    <property type="entry name" value="MerR_fam"/>
</dbReference>
<organism evidence="3 4">
    <name type="scientific">Roseburia inulinivorans</name>
    <dbReference type="NCBI Taxonomy" id="360807"/>
    <lineage>
        <taxon>Bacteria</taxon>
        <taxon>Bacillati</taxon>
        <taxon>Bacillota</taxon>
        <taxon>Clostridia</taxon>
        <taxon>Lachnospirales</taxon>
        <taxon>Lachnospiraceae</taxon>
        <taxon>Roseburia</taxon>
    </lineage>
</organism>
<evidence type="ECO:0000259" key="2">
    <source>
        <dbReference type="PROSITE" id="PS50937"/>
    </source>
</evidence>
<evidence type="ECO:0000313" key="4">
    <source>
        <dbReference type="Proteomes" id="UP000266391"/>
    </source>
</evidence>
<dbReference type="SUPFAM" id="SSF55136">
    <property type="entry name" value="Probable bacterial effector-binding domain"/>
    <property type="match status" value="1"/>
</dbReference>
<sequence>MTQYFISYIIVDLDTGRTSMDHNKYMTTGEFARRMGVTKNTLFHYDNIGLFSPEIVDTNEYRYYSIYQMEVFDTIIILKEMGMPLNEIKKFMDHRSPESLMELFEKEDKKITEQIIRLKYQQQFIRGRKEKMKGIWSIDFEHVFRKQFPNRYYIYEEIQNNTDAEILKKTNEFITEFERRNYQMDYEIGYIQNESDISSGIYDNYTNAVILPFKKPKGMDYQVLEAGEYLTVYHKGHWNTIGAAYERLLGSARCGQLKIDDIFLETYAVNNLMAESIEDYVTEIGVRIIS</sequence>
<dbReference type="PANTHER" id="PTHR30204">
    <property type="entry name" value="REDOX-CYCLING DRUG-SENSING TRANSCRIPTIONAL ACTIVATOR SOXR"/>
    <property type="match status" value="1"/>
</dbReference>
<dbReference type="EMBL" id="QSIQ01000057">
    <property type="protein sequence ID" value="RHC97913.1"/>
    <property type="molecule type" value="Genomic_DNA"/>
</dbReference>
<dbReference type="InterPro" id="IPR029442">
    <property type="entry name" value="GyrI-like"/>
</dbReference>
<gene>
    <name evidence="3" type="ORF">DW813_16920</name>
</gene>
<dbReference type="AlphaFoldDB" id="A0A396AAT1"/>
<dbReference type="PANTHER" id="PTHR30204:SF85">
    <property type="entry name" value="MULTIDRUG-EFFLUX TRANSPORTER 2 REGULATOR"/>
    <property type="match status" value="1"/>
</dbReference>
<evidence type="ECO:0000256" key="1">
    <source>
        <dbReference type="ARBA" id="ARBA00023125"/>
    </source>
</evidence>